<dbReference type="VEuPathDB" id="FungiDB:CPUR_00452"/>
<evidence type="ECO:0000256" key="8">
    <source>
        <dbReference type="ARBA" id="ARBA00022884"/>
    </source>
</evidence>
<keyword evidence="3" id="KW-0645">Protease</keyword>
<dbReference type="InterPro" id="IPR043502">
    <property type="entry name" value="DNA/RNA_pol_sf"/>
</dbReference>
<evidence type="ECO:0000256" key="4">
    <source>
        <dbReference type="ARBA" id="ARBA00022723"/>
    </source>
</evidence>
<keyword evidence="7" id="KW-0460">Magnesium</keyword>
<dbReference type="GO" id="GO:0005739">
    <property type="term" value="C:mitochondrion"/>
    <property type="evidence" value="ECO:0007669"/>
    <property type="project" value="UniProtKB-SubCell"/>
</dbReference>
<evidence type="ECO:0000256" key="13">
    <source>
        <dbReference type="ARBA" id="ARBA00023128"/>
    </source>
</evidence>
<dbReference type="GO" id="GO:0003723">
    <property type="term" value="F:RNA binding"/>
    <property type="evidence" value="ECO:0007669"/>
    <property type="project" value="UniProtKB-KW"/>
</dbReference>
<dbReference type="InterPro" id="IPR050951">
    <property type="entry name" value="Retrovirus_Pol_polyprotein"/>
</dbReference>
<feature type="compositionally biased region" description="Acidic residues" evidence="16">
    <location>
        <begin position="749"/>
        <end position="758"/>
    </location>
</feature>
<dbReference type="InterPro" id="IPR043128">
    <property type="entry name" value="Rev_trsase/Diguanyl_cyclase"/>
</dbReference>
<dbReference type="Gene3D" id="3.30.420.10">
    <property type="entry name" value="Ribonuclease H-like superfamily/Ribonuclease H"/>
    <property type="match status" value="1"/>
</dbReference>
<evidence type="ECO:0000256" key="7">
    <source>
        <dbReference type="ARBA" id="ARBA00022842"/>
    </source>
</evidence>
<dbReference type="AlphaFoldDB" id="M1W1Q6"/>
<evidence type="ECO:0000256" key="2">
    <source>
        <dbReference type="ARBA" id="ARBA00011353"/>
    </source>
</evidence>
<feature type="domain" description="Chromo" evidence="17">
    <location>
        <begin position="678"/>
        <end position="736"/>
    </location>
</feature>
<keyword evidence="20" id="KW-1185">Reference proteome</keyword>
<keyword evidence="11" id="KW-0239">DNA-directed DNA polymerase</keyword>
<dbReference type="Pfam" id="PF17921">
    <property type="entry name" value="Integrase_H2C2"/>
    <property type="match status" value="1"/>
</dbReference>
<dbReference type="OrthoDB" id="4729352at2759"/>
<keyword evidence="6" id="KW-0378">Hydrolase</keyword>
<keyword evidence="9" id="KW-0229">DNA integration</keyword>
<keyword evidence="15" id="KW-0511">Multifunctional enzyme</keyword>
<dbReference type="InterPro" id="IPR041577">
    <property type="entry name" value="RT_RNaseH_2"/>
</dbReference>
<dbReference type="Gene3D" id="1.10.340.70">
    <property type="match status" value="1"/>
</dbReference>
<dbReference type="InterPro" id="IPR056924">
    <property type="entry name" value="SH3_Tf2-1"/>
</dbReference>
<evidence type="ECO:0000256" key="3">
    <source>
        <dbReference type="ARBA" id="ARBA00022670"/>
    </source>
</evidence>
<dbReference type="Pfam" id="PF00665">
    <property type="entry name" value="rve"/>
    <property type="match status" value="1"/>
</dbReference>
<dbReference type="GO" id="GO:0006508">
    <property type="term" value="P:proteolysis"/>
    <property type="evidence" value="ECO:0007669"/>
    <property type="project" value="UniProtKB-KW"/>
</dbReference>
<dbReference type="CDD" id="cd09274">
    <property type="entry name" value="RNase_HI_RT_Ty3"/>
    <property type="match status" value="1"/>
</dbReference>
<dbReference type="InterPro" id="IPR036397">
    <property type="entry name" value="RNaseH_sf"/>
</dbReference>
<keyword evidence="11" id="KW-0548">Nucleotidyltransferase</keyword>
<evidence type="ECO:0000259" key="17">
    <source>
        <dbReference type="PROSITE" id="PS50013"/>
    </source>
</evidence>
<evidence type="ECO:0000256" key="9">
    <source>
        <dbReference type="ARBA" id="ARBA00022908"/>
    </source>
</evidence>
<keyword evidence="14" id="KW-0233">DNA recombination</keyword>
<dbReference type="SMART" id="SM00298">
    <property type="entry name" value="CHROMO"/>
    <property type="match status" value="1"/>
</dbReference>
<protein>
    <recommendedName>
        <fullName evidence="21">Integrase catalytic domain-containing protein</fullName>
    </recommendedName>
</protein>
<dbReference type="PROSITE" id="PS50013">
    <property type="entry name" value="CHROMO_2"/>
    <property type="match status" value="1"/>
</dbReference>
<keyword evidence="12" id="KW-0238">DNA-binding</keyword>
<dbReference type="GO" id="GO:0003887">
    <property type="term" value="F:DNA-directed DNA polymerase activity"/>
    <property type="evidence" value="ECO:0007669"/>
    <property type="project" value="UniProtKB-KW"/>
</dbReference>
<evidence type="ECO:0000256" key="6">
    <source>
        <dbReference type="ARBA" id="ARBA00022801"/>
    </source>
</evidence>
<evidence type="ECO:0000256" key="10">
    <source>
        <dbReference type="ARBA" id="ARBA00022918"/>
    </source>
</evidence>
<dbReference type="FunFam" id="3.30.70.270:FF:000020">
    <property type="entry name" value="Transposon Tf2-6 polyprotein-like Protein"/>
    <property type="match status" value="1"/>
</dbReference>
<name>M1W1Q6_CLAP2</name>
<dbReference type="SUPFAM" id="SSF54160">
    <property type="entry name" value="Chromo domain-like"/>
    <property type="match status" value="1"/>
</dbReference>
<dbReference type="Gene3D" id="3.30.70.270">
    <property type="match status" value="1"/>
</dbReference>
<keyword evidence="5" id="KW-0064">Aspartyl protease</keyword>
<dbReference type="Gene3D" id="2.40.50.40">
    <property type="match status" value="1"/>
</dbReference>
<feature type="region of interest" description="Disordered" evidence="16">
    <location>
        <begin position="749"/>
        <end position="772"/>
    </location>
</feature>
<evidence type="ECO:0000256" key="1">
    <source>
        <dbReference type="ARBA" id="ARBA00004173"/>
    </source>
</evidence>
<dbReference type="Pfam" id="PF17919">
    <property type="entry name" value="RT_RNaseH_2"/>
    <property type="match status" value="1"/>
</dbReference>
<evidence type="ECO:0000256" key="14">
    <source>
        <dbReference type="ARBA" id="ARBA00023172"/>
    </source>
</evidence>
<comment type="subcellular location">
    <subcellularLocation>
        <location evidence="1">Mitochondrion</location>
    </subcellularLocation>
</comment>
<evidence type="ECO:0000313" key="20">
    <source>
        <dbReference type="Proteomes" id="UP000016801"/>
    </source>
</evidence>
<comment type="subunit">
    <text evidence="2">Component of the NuA4 histone acetyltransferase complex.</text>
</comment>
<dbReference type="InterPro" id="IPR001584">
    <property type="entry name" value="Integrase_cat-core"/>
</dbReference>
<evidence type="ECO:0000256" key="16">
    <source>
        <dbReference type="SAM" id="MobiDB-lite"/>
    </source>
</evidence>
<dbReference type="GO" id="GO:0006310">
    <property type="term" value="P:DNA recombination"/>
    <property type="evidence" value="ECO:0007669"/>
    <property type="project" value="UniProtKB-KW"/>
</dbReference>
<dbReference type="InterPro" id="IPR016197">
    <property type="entry name" value="Chromo-like_dom_sf"/>
</dbReference>
<dbReference type="GO" id="GO:0006338">
    <property type="term" value="P:chromatin remodeling"/>
    <property type="evidence" value="ECO:0007669"/>
    <property type="project" value="UniProtKB-ARBA"/>
</dbReference>
<dbReference type="EMBL" id="CAGA01000002">
    <property type="protein sequence ID" value="CCE26980.1"/>
    <property type="molecule type" value="Genomic_DNA"/>
</dbReference>
<organism evidence="19 20">
    <name type="scientific">Claviceps purpurea (strain 20.1)</name>
    <name type="common">Ergot fungus</name>
    <name type="synonym">Sphacelia segetum</name>
    <dbReference type="NCBI Taxonomy" id="1111077"/>
    <lineage>
        <taxon>Eukaryota</taxon>
        <taxon>Fungi</taxon>
        <taxon>Dikarya</taxon>
        <taxon>Ascomycota</taxon>
        <taxon>Pezizomycotina</taxon>
        <taxon>Sordariomycetes</taxon>
        <taxon>Hypocreomycetidae</taxon>
        <taxon>Hypocreales</taxon>
        <taxon>Clavicipitaceae</taxon>
        <taxon>Claviceps</taxon>
    </lineage>
</organism>
<keyword evidence="8" id="KW-0694">RNA-binding</keyword>
<dbReference type="GO" id="GO:0003677">
    <property type="term" value="F:DNA binding"/>
    <property type="evidence" value="ECO:0007669"/>
    <property type="project" value="UniProtKB-KW"/>
</dbReference>
<dbReference type="PANTHER" id="PTHR37984">
    <property type="entry name" value="PROTEIN CBG26694"/>
    <property type="match status" value="1"/>
</dbReference>
<dbReference type="GO" id="GO:0005634">
    <property type="term" value="C:nucleus"/>
    <property type="evidence" value="ECO:0007669"/>
    <property type="project" value="UniProtKB-ARBA"/>
</dbReference>
<keyword evidence="4" id="KW-0479">Metal-binding</keyword>
<sequence length="772" mass="89360">MVDPAKIAVVRDWEVPTTVKAVQSFLGFCNFYRRFVLEYGRIARPLNALTKKGAPFVWTATEQEAFQELKNRLLSAPILAHFDGKRKTRVETDSSDGVCAGVLVQEDPDTKQVHPVAFYTKTMNSAECNYPIHDKELLAIILALKEWRAELRSVTGPFEVITDHEALVHFSMKQLLSYRQARWSEELSGWNMQLSYRPGKENILADALSRKWEDLQTQKAMKAATRTKNLFIPVALFTGKLCEDAGKEVELLDELLQSNKSDAELEVYRQLAKEKSGGWSLTEQGLLLKGDRLFVPERNNLRTRVLEYIHLDKALCHPGRNKMRRLVSDRYFWPRHMGDVDVYVRNCLTCRRSQPTHDKTPGLLHPLPIPDRPFQKVSVDFKSMSLDKHGFDNVMVVMCRLSKQSITIPCHKTVTAAQMARLWLDHIWRHFGPPEEVVSDRGPQFISAFWEEFCQLLGIKRKLSTSGHPQTDGQTENFNQTLDIRLRPLVDHFQDDWSEFVAMVDYAQGALPHESTGLSPFEVRNGFQAPLNMDWTQKTAKFKSANEEMNRTTAVRYAERMHLAWTIARAGMEKAQERQCKQANKKRREPDFGVKDMVMVSRKKWPTDRPSDKLDMPWAGPYQITEQVGHSYRVDMGPNFKMHNVFHADRLRKAPNDPLPGQRIVPPEPEVIDGNLEYEVDKILSSRVFRGKLQYKVAWTGWDPDEEWYDAGNFKNAPHRLYQYHEEHPDKPGPPKRLEQWRLAWDKDEELMDHDEDNAPVSTKGARTRRRR</sequence>
<dbReference type="InterPro" id="IPR041588">
    <property type="entry name" value="Integrase_H2C2"/>
</dbReference>
<evidence type="ECO:0000256" key="15">
    <source>
        <dbReference type="ARBA" id="ARBA00023268"/>
    </source>
</evidence>
<dbReference type="CDD" id="cd00024">
    <property type="entry name" value="CD_CSD"/>
    <property type="match status" value="1"/>
</dbReference>
<reference evidence="19 20" key="1">
    <citation type="journal article" date="2013" name="PLoS Genet.">
        <title>Plant-symbiotic fungi as chemical engineers: Multi-genome analysis of the Clavicipitaceae reveals dynamics of alkaloid loci.</title>
        <authorList>
            <person name="Schardl C.L."/>
            <person name="Young C.A."/>
            <person name="Hesse U."/>
            <person name="Amyotte S.G."/>
            <person name="Andreeva K."/>
            <person name="Calie P.J."/>
            <person name="Fleetwood D.J."/>
            <person name="Haws D.C."/>
            <person name="Moore N."/>
            <person name="Oeser B."/>
            <person name="Panaccione D.G."/>
            <person name="Schweri K.K."/>
            <person name="Voisey C.R."/>
            <person name="Farman M.L."/>
            <person name="Jaromczyk J.W."/>
            <person name="Roe B.A."/>
            <person name="O'Sullivan D.M."/>
            <person name="Scott B."/>
            <person name="Tudzynski P."/>
            <person name="An Z."/>
            <person name="Arnaoudova E.G."/>
            <person name="Bullock C.T."/>
            <person name="Charlton N.D."/>
            <person name="Chen L."/>
            <person name="Cox M."/>
            <person name="Dinkins R.D."/>
            <person name="Florea S."/>
            <person name="Glenn A.E."/>
            <person name="Gordon A."/>
            <person name="Gueldener U."/>
            <person name="Harris D.R."/>
            <person name="Hollin W."/>
            <person name="Jaromczyk J."/>
            <person name="Johnson R.D."/>
            <person name="Khan A.K."/>
            <person name="Leistner E."/>
            <person name="Leuchtmann A."/>
            <person name="Li C."/>
            <person name="Liu J."/>
            <person name="Liu J."/>
            <person name="Liu M."/>
            <person name="Mace W."/>
            <person name="Machado C."/>
            <person name="Nagabhyru P."/>
            <person name="Pan J."/>
            <person name="Schmid J."/>
            <person name="Sugawara K."/>
            <person name="Steiner U."/>
            <person name="Takach J.E."/>
            <person name="Tanaka E."/>
            <person name="Webb J.S."/>
            <person name="Wilson E.V."/>
            <person name="Wiseman J.L."/>
            <person name="Yoshida R."/>
            <person name="Zeng Z."/>
        </authorList>
    </citation>
    <scope>NUCLEOTIDE SEQUENCE [LARGE SCALE GENOMIC DNA]</scope>
    <source>
        <strain evidence="19 20">20.1</strain>
    </source>
</reference>
<dbReference type="Proteomes" id="UP000016801">
    <property type="component" value="Unassembled WGS sequence"/>
</dbReference>
<dbReference type="InterPro" id="IPR000953">
    <property type="entry name" value="Chromo/chromo_shadow_dom"/>
</dbReference>
<gene>
    <name evidence="19" type="ORF">CPUR_00452</name>
</gene>
<accession>M1W1Q6</accession>
<evidence type="ECO:0000313" key="19">
    <source>
        <dbReference type="EMBL" id="CCE26980.1"/>
    </source>
</evidence>
<dbReference type="GO" id="GO:0046872">
    <property type="term" value="F:metal ion binding"/>
    <property type="evidence" value="ECO:0007669"/>
    <property type="project" value="UniProtKB-KW"/>
</dbReference>
<proteinExistence type="predicted"/>
<dbReference type="GO" id="GO:0004190">
    <property type="term" value="F:aspartic-type endopeptidase activity"/>
    <property type="evidence" value="ECO:0007669"/>
    <property type="project" value="UniProtKB-KW"/>
</dbReference>
<dbReference type="HOGENOM" id="CLU_000384_38_1_1"/>
<feature type="domain" description="Integrase catalytic" evidence="18">
    <location>
        <begin position="369"/>
        <end position="528"/>
    </location>
</feature>
<dbReference type="eggNOG" id="KOG0017">
    <property type="taxonomic scope" value="Eukaryota"/>
</dbReference>
<dbReference type="SUPFAM" id="SSF56672">
    <property type="entry name" value="DNA/RNA polymerases"/>
    <property type="match status" value="1"/>
</dbReference>
<evidence type="ECO:0000256" key="5">
    <source>
        <dbReference type="ARBA" id="ARBA00022750"/>
    </source>
</evidence>
<comment type="caution">
    <text evidence="19">The sequence shown here is derived from an EMBL/GenBank/DDBJ whole genome shotgun (WGS) entry which is preliminary data.</text>
</comment>
<evidence type="ECO:0000256" key="11">
    <source>
        <dbReference type="ARBA" id="ARBA00022932"/>
    </source>
</evidence>
<dbReference type="GO" id="GO:0003964">
    <property type="term" value="F:RNA-directed DNA polymerase activity"/>
    <property type="evidence" value="ECO:0007669"/>
    <property type="project" value="UniProtKB-KW"/>
</dbReference>
<dbReference type="InterPro" id="IPR012337">
    <property type="entry name" value="RNaseH-like_sf"/>
</dbReference>
<dbReference type="PROSITE" id="PS50994">
    <property type="entry name" value="INTEGRASE"/>
    <property type="match status" value="1"/>
</dbReference>
<dbReference type="STRING" id="1111077.M1W1Q6"/>
<keyword evidence="13" id="KW-0496">Mitochondrion</keyword>
<dbReference type="GO" id="GO:0015074">
    <property type="term" value="P:DNA integration"/>
    <property type="evidence" value="ECO:0007669"/>
    <property type="project" value="UniProtKB-KW"/>
</dbReference>
<evidence type="ECO:0000259" key="18">
    <source>
        <dbReference type="PROSITE" id="PS50994"/>
    </source>
</evidence>
<dbReference type="SUPFAM" id="SSF53098">
    <property type="entry name" value="Ribonuclease H-like"/>
    <property type="match status" value="1"/>
</dbReference>
<dbReference type="PANTHER" id="PTHR37984:SF5">
    <property type="entry name" value="PROTEIN NYNRIN-LIKE"/>
    <property type="match status" value="1"/>
</dbReference>
<evidence type="ECO:0008006" key="21">
    <source>
        <dbReference type="Google" id="ProtNLM"/>
    </source>
</evidence>
<dbReference type="Pfam" id="PF24626">
    <property type="entry name" value="SH3_Tf2-1"/>
    <property type="match status" value="1"/>
</dbReference>
<keyword evidence="11" id="KW-0808">Transferase</keyword>
<evidence type="ECO:0000256" key="12">
    <source>
        <dbReference type="ARBA" id="ARBA00023125"/>
    </source>
</evidence>
<keyword evidence="10" id="KW-0695">RNA-directed DNA polymerase</keyword>